<name>A0A9D4ZE04_ADICA</name>
<gene>
    <name evidence="3" type="ORF">GOP47_0012114</name>
</gene>
<keyword evidence="1" id="KW-1133">Transmembrane helix</keyword>
<dbReference type="GO" id="GO:0045332">
    <property type="term" value="P:phospholipid translocation"/>
    <property type="evidence" value="ECO:0007669"/>
    <property type="project" value="TreeGrafter"/>
</dbReference>
<evidence type="ECO:0000313" key="3">
    <source>
        <dbReference type="EMBL" id="KAI5072008.1"/>
    </source>
</evidence>
<accession>A0A9D4ZE04</accession>
<sequence>MAPKGTYKLSVEQPTDADVEESKRRRMKWSNLYTYSCARPFIKFDEATSSLGREGFSRVVLIGRQDEHPVWYPSNWVATTKYNLLTFFPKALYEQFRRIANIYFLLAAALSLTPVSPFSAASLIAPLVFVVGVSMLKEAIEDWHRFLQASSFSSSFWLFIWGKEKPIAESIVDLLELILDEDVPMGTNT</sequence>
<reference evidence="3" key="1">
    <citation type="submission" date="2021-01" db="EMBL/GenBank/DDBJ databases">
        <title>Adiantum capillus-veneris genome.</title>
        <authorList>
            <person name="Fang Y."/>
            <person name="Liao Q."/>
        </authorList>
    </citation>
    <scope>NUCLEOTIDE SEQUENCE</scope>
    <source>
        <strain evidence="3">H3</strain>
        <tissue evidence="3">Leaf</tissue>
    </source>
</reference>
<dbReference type="AlphaFoldDB" id="A0A9D4ZE04"/>
<dbReference type="InterPro" id="IPR023298">
    <property type="entry name" value="ATPase_P-typ_TM_dom_sf"/>
</dbReference>
<keyword evidence="1" id="KW-0472">Membrane</keyword>
<dbReference type="OrthoDB" id="377733at2759"/>
<comment type="caution">
    <text evidence="3">The sequence shown here is derived from an EMBL/GenBank/DDBJ whole genome shotgun (WGS) entry which is preliminary data.</text>
</comment>
<protein>
    <recommendedName>
        <fullName evidence="2">P-type ATPase N-terminal domain-containing protein</fullName>
    </recommendedName>
</protein>
<evidence type="ECO:0000313" key="4">
    <source>
        <dbReference type="Proteomes" id="UP000886520"/>
    </source>
</evidence>
<dbReference type="GO" id="GO:0140326">
    <property type="term" value="F:ATPase-coupled intramembrane lipid transporter activity"/>
    <property type="evidence" value="ECO:0007669"/>
    <property type="project" value="TreeGrafter"/>
</dbReference>
<dbReference type="PANTHER" id="PTHR24092:SF150">
    <property type="entry name" value="PHOSPHOLIPID-TRANSPORTING ATPASE"/>
    <property type="match status" value="1"/>
</dbReference>
<evidence type="ECO:0000256" key="1">
    <source>
        <dbReference type="SAM" id="Phobius"/>
    </source>
</evidence>
<dbReference type="EMBL" id="JABFUD020000012">
    <property type="protein sequence ID" value="KAI5072008.1"/>
    <property type="molecule type" value="Genomic_DNA"/>
</dbReference>
<keyword evidence="1" id="KW-0812">Transmembrane</keyword>
<proteinExistence type="predicted"/>
<dbReference type="PANTHER" id="PTHR24092">
    <property type="entry name" value="PROBABLE PHOSPHOLIPID-TRANSPORTING ATPASE"/>
    <property type="match status" value="1"/>
</dbReference>
<feature type="domain" description="P-type ATPase N-terminal" evidence="2">
    <location>
        <begin position="70"/>
        <end position="122"/>
    </location>
</feature>
<dbReference type="Pfam" id="PF16209">
    <property type="entry name" value="PhoLip_ATPase_N"/>
    <property type="match status" value="1"/>
</dbReference>
<feature type="transmembrane region" description="Helical" evidence="1">
    <location>
        <begin position="102"/>
        <end position="131"/>
    </location>
</feature>
<organism evidence="3 4">
    <name type="scientific">Adiantum capillus-veneris</name>
    <name type="common">Maidenhair fern</name>
    <dbReference type="NCBI Taxonomy" id="13818"/>
    <lineage>
        <taxon>Eukaryota</taxon>
        <taxon>Viridiplantae</taxon>
        <taxon>Streptophyta</taxon>
        <taxon>Embryophyta</taxon>
        <taxon>Tracheophyta</taxon>
        <taxon>Polypodiopsida</taxon>
        <taxon>Polypodiidae</taxon>
        <taxon>Polypodiales</taxon>
        <taxon>Pteridineae</taxon>
        <taxon>Pteridaceae</taxon>
        <taxon>Vittarioideae</taxon>
        <taxon>Adiantum</taxon>
    </lineage>
</organism>
<keyword evidence="4" id="KW-1185">Reference proteome</keyword>
<dbReference type="SUPFAM" id="SSF81665">
    <property type="entry name" value="Calcium ATPase, transmembrane domain M"/>
    <property type="match status" value="1"/>
</dbReference>
<evidence type="ECO:0000259" key="2">
    <source>
        <dbReference type="Pfam" id="PF16209"/>
    </source>
</evidence>
<dbReference type="Proteomes" id="UP000886520">
    <property type="component" value="Chromosome 12"/>
</dbReference>
<dbReference type="InterPro" id="IPR032631">
    <property type="entry name" value="P-type_ATPase_N"/>
</dbReference>
<dbReference type="GO" id="GO:0005886">
    <property type="term" value="C:plasma membrane"/>
    <property type="evidence" value="ECO:0007669"/>
    <property type="project" value="TreeGrafter"/>
</dbReference>